<proteinExistence type="predicted"/>
<feature type="transmembrane region" description="Helical" evidence="6">
    <location>
        <begin position="6"/>
        <end position="30"/>
    </location>
</feature>
<name>A0ABW1YJU8_9GAMM</name>
<keyword evidence="4 6" id="KW-1133">Transmembrane helix</keyword>
<feature type="transmembrane region" description="Helical" evidence="6">
    <location>
        <begin position="42"/>
        <end position="65"/>
    </location>
</feature>
<comment type="subcellular location">
    <subcellularLocation>
        <location evidence="1">Cell membrane</location>
        <topology evidence="1">Multi-pass membrane protein</topology>
    </subcellularLocation>
</comment>
<evidence type="ECO:0000256" key="6">
    <source>
        <dbReference type="SAM" id="Phobius"/>
    </source>
</evidence>
<evidence type="ECO:0000256" key="1">
    <source>
        <dbReference type="ARBA" id="ARBA00004651"/>
    </source>
</evidence>
<feature type="transmembrane region" description="Helical" evidence="6">
    <location>
        <begin position="112"/>
        <end position="138"/>
    </location>
</feature>
<dbReference type="Proteomes" id="UP001596425">
    <property type="component" value="Unassembled WGS sequence"/>
</dbReference>
<evidence type="ECO:0000256" key="3">
    <source>
        <dbReference type="ARBA" id="ARBA00022692"/>
    </source>
</evidence>
<dbReference type="InterPro" id="IPR001123">
    <property type="entry name" value="LeuE-type"/>
</dbReference>
<keyword evidence="2" id="KW-1003">Cell membrane</keyword>
<dbReference type="Pfam" id="PF01810">
    <property type="entry name" value="LysE"/>
    <property type="match status" value="1"/>
</dbReference>
<dbReference type="EMBL" id="JBHSVR010000001">
    <property type="protein sequence ID" value="MFC6633006.1"/>
    <property type="molecule type" value="Genomic_DNA"/>
</dbReference>
<comment type="caution">
    <text evidence="7">The sequence shown here is derived from an EMBL/GenBank/DDBJ whole genome shotgun (WGS) entry which is preliminary data.</text>
</comment>
<dbReference type="PANTHER" id="PTHR30086">
    <property type="entry name" value="ARGININE EXPORTER PROTEIN ARGO"/>
    <property type="match status" value="1"/>
</dbReference>
<evidence type="ECO:0000256" key="5">
    <source>
        <dbReference type="ARBA" id="ARBA00023136"/>
    </source>
</evidence>
<evidence type="ECO:0000256" key="2">
    <source>
        <dbReference type="ARBA" id="ARBA00022475"/>
    </source>
</evidence>
<evidence type="ECO:0000313" key="7">
    <source>
        <dbReference type="EMBL" id="MFC6633006.1"/>
    </source>
</evidence>
<dbReference type="PIRSF" id="PIRSF006324">
    <property type="entry name" value="LeuE"/>
    <property type="match status" value="1"/>
</dbReference>
<keyword evidence="5 6" id="KW-0472">Membrane</keyword>
<gene>
    <name evidence="7" type="ORF">ACFQBM_06945</name>
</gene>
<feature type="transmembrane region" description="Helical" evidence="6">
    <location>
        <begin position="71"/>
        <end position="91"/>
    </location>
</feature>
<keyword evidence="8" id="KW-1185">Reference proteome</keyword>
<dbReference type="PANTHER" id="PTHR30086:SF20">
    <property type="entry name" value="ARGININE EXPORTER PROTEIN ARGO-RELATED"/>
    <property type="match status" value="1"/>
</dbReference>
<feature type="transmembrane region" description="Helical" evidence="6">
    <location>
        <begin position="144"/>
        <end position="165"/>
    </location>
</feature>
<reference evidence="8" key="1">
    <citation type="journal article" date="2019" name="Int. J. Syst. Evol. Microbiol.">
        <title>The Global Catalogue of Microorganisms (GCM) 10K type strain sequencing project: providing services to taxonomists for standard genome sequencing and annotation.</title>
        <authorList>
            <consortium name="The Broad Institute Genomics Platform"/>
            <consortium name="The Broad Institute Genome Sequencing Center for Infectious Disease"/>
            <person name="Wu L."/>
            <person name="Ma J."/>
        </authorList>
    </citation>
    <scope>NUCLEOTIDE SEQUENCE [LARGE SCALE GENOMIC DNA]</scope>
    <source>
        <strain evidence="8">CGMCC 1.13718</strain>
    </source>
</reference>
<keyword evidence="3 6" id="KW-0812">Transmembrane</keyword>
<feature type="transmembrane region" description="Helical" evidence="6">
    <location>
        <begin position="186"/>
        <end position="204"/>
    </location>
</feature>
<sequence>MSVELWLAFSLASVVLLMIPGPTILTVISYSATQGSRARWPLVAAVALGDAVALTMSLLGLGALLAASAAWFVAVKWVGGLYLLYLGVRLLRAGVEPLAGNPEPAALPRRRLFADTFLVTALNPKGIVFFVAFLPQFVDTEAALLPQFALLGMTFVLLAGLNTALYSLFAASARGALGSPRALRRFNLAGGSLMSLAGIWTLLARRPVAS</sequence>
<protein>
    <submittedName>
        <fullName evidence="7">LysE family translocator</fullName>
    </submittedName>
</protein>
<dbReference type="RefSeq" id="WP_193189515.1">
    <property type="nucleotide sequence ID" value="NZ_JACZFR010000007.1"/>
</dbReference>
<evidence type="ECO:0000313" key="8">
    <source>
        <dbReference type="Proteomes" id="UP001596425"/>
    </source>
</evidence>
<evidence type="ECO:0000256" key="4">
    <source>
        <dbReference type="ARBA" id="ARBA00022989"/>
    </source>
</evidence>
<organism evidence="7 8">
    <name type="scientific">Microbulbifer taiwanensis</name>
    <dbReference type="NCBI Taxonomy" id="986746"/>
    <lineage>
        <taxon>Bacteria</taxon>
        <taxon>Pseudomonadati</taxon>
        <taxon>Pseudomonadota</taxon>
        <taxon>Gammaproteobacteria</taxon>
        <taxon>Cellvibrionales</taxon>
        <taxon>Microbulbiferaceae</taxon>
        <taxon>Microbulbifer</taxon>
    </lineage>
</organism>
<accession>A0ABW1YJU8</accession>